<dbReference type="Gene3D" id="1.20.58.1610">
    <property type="entry name" value="NADH:ubiquinone/plastoquinone oxidoreductase, chain 3"/>
    <property type="match status" value="1"/>
</dbReference>
<keyword evidence="6 8" id="KW-0472">Membrane</keyword>
<feature type="transmembrane region" description="Helical" evidence="8">
    <location>
        <begin position="6"/>
        <end position="29"/>
    </location>
</feature>
<accession>A0A1Z3N3Q1</accession>
<dbReference type="EMBL" id="CP020946">
    <property type="protein sequence ID" value="ASD62103.1"/>
    <property type="molecule type" value="Genomic_DNA"/>
</dbReference>
<dbReference type="GO" id="GO:0030964">
    <property type="term" value="C:NADH dehydrogenase complex"/>
    <property type="evidence" value="ECO:0007669"/>
    <property type="project" value="TreeGrafter"/>
</dbReference>
<gene>
    <name evidence="9" type="ORF">B9G79_00260</name>
</gene>
<sequence length="127" mass="14457">MEGLVPLGGVIFIVIFIALFGAFLVWLAANITGTKPVYNPVKYEPYECGIPGIEKKETKISVKYYLTAILFILFDIEIIFMYPWAISFREFIATGGGTFVFVSMMIFIAIFIFGLFWEVKSKALEWD</sequence>
<comment type="similarity">
    <text evidence="2 7">Belongs to the complex I subunit 3 family.</text>
</comment>
<proteinExistence type="inferred from homology"/>
<evidence type="ECO:0000256" key="7">
    <source>
        <dbReference type="RuleBase" id="RU003639"/>
    </source>
</evidence>
<dbReference type="Proteomes" id="UP000197003">
    <property type="component" value="Chromosome"/>
</dbReference>
<evidence type="ECO:0000313" key="9">
    <source>
        <dbReference type="EMBL" id="ASD62103.1"/>
    </source>
</evidence>
<dbReference type="InterPro" id="IPR000440">
    <property type="entry name" value="NADH_UbQ/plastoQ_OxRdtase_su3"/>
</dbReference>
<dbReference type="PANTHER" id="PTHR11058:SF9">
    <property type="entry name" value="NADH-UBIQUINONE OXIDOREDUCTASE CHAIN 3"/>
    <property type="match status" value="1"/>
</dbReference>
<evidence type="ECO:0000256" key="1">
    <source>
        <dbReference type="ARBA" id="ARBA00004370"/>
    </source>
</evidence>
<dbReference type="AlphaFoldDB" id="A0A1Z3N3Q1"/>
<dbReference type="GO" id="GO:0048038">
    <property type="term" value="F:quinone binding"/>
    <property type="evidence" value="ECO:0007669"/>
    <property type="project" value="UniProtKB-KW"/>
</dbReference>
<dbReference type="EC" id="7.1.1.-" evidence="7"/>
<evidence type="ECO:0000256" key="3">
    <source>
        <dbReference type="ARBA" id="ARBA00022448"/>
    </source>
</evidence>
<evidence type="ECO:0000313" key="10">
    <source>
        <dbReference type="Proteomes" id="UP000197003"/>
    </source>
</evidence>
<comment type="function">
    <text evidence="7">NDH-1 shuttles electrons from NADH, via FMN and iron-sulfur (Fe-S) centers, to quinones in the respiratory chain.</text>
</comment>
<keyword evidence="7" id="KW-0874">Quinone</keyword>
<keyword evidence="4 7" id="KW-0812">Transmembrane</keyword>
<evidence type="ECO:0000256" key="5">
    <source>
        <dbReference type="ARBA" id="ARBA00022989"/>
    </source>
</evidence>
<dbReference type="InterPro" id="IPR038430">
    <property type="entry name" value="NDAH_ubi_oxred_su3_sf"/>
</dbReference>
<evidence type="ECO:0000256" key="2">
    <source>
        <dbReference type="ARBA" id="ARBA00008472"/>
    </source>
</evidence>
<comment type="catalytic activity">
    <reaction evidence="7">
        <text>a quinone + NADH + 5 H(+)(in) = a quinol + NAD(+) + 4 H(+)(out)</text>
        <dbReference type="Rhea" id="RHEA:57888"/>
        <dbReference type="ChEBI" id="CHEBI:15378"/>
        <dbReference type="ChEBI" id="CHEBI:24646"/>
        <dbReference type="ChEBI" id="CHEBI:57540"/>
        <dbReference type="ChEBI" id="CHEBI:57945"/>
        <dbReference type="ChEBI" id="CHEBI:132124"/>
    </reaction>
</comment>
<dbReference type="PANTHER" id="PTHR11058">
    <property type="entry name" value="NADH-UBIQUINONE OXIDOREDUCTASE CHAIN 3"/>
    <property type="match status" value="1"/>
</dbReference>
<evidence type="ECO:0000256" key="4">
    <source>
        <dbReference type="ARBA" id="ARBA00022692"/>
    </source>
</evidence>
<evidence type="ECO:0000256" key="8">
    <source>
        <dbReference type="SAM" id="Phobius"/>
    </source>
</evidence>
<feature type="transmembrane region" description="Helical" evidence="8">
    <location>
        <begin position="91"/>
        <end position="117"/>
    </location>
</feature>
<keyword evidence="3" id="KW-0813">Transport</keyword>
<dbReference type="GO" id="GO:0005886">
    <property type="term" value="C:plasma membrane"/>
    <property type="evidence" value="ECO:0007669"/>
    <property type="project" value="UniProtKB-SubCell"/>
</dbReference>
<reference evidence="9 10" key="1">
    <citation type="submission" date="2017-04" db="EMBL/GenBank/DDBJ databases">
        <title>Whole genome sequence of Bdellovibrio bacteriovorus strain SSB218315.</title>
        <authorList>
            <person name="Oyedara O."/>
            <person name="Rodriguez-Perez M.A."/>
        </authorList>
    </citation>
    <scope>NUCLEOTIDE SEQUENCE [LARGE SCALE GENOMIC DNA]</scope>
    <source>
        <strain evidence="9 10">SSB218315</strain>
    </source>
</reference>
<dbReference type="Pfam" id="PF00507">
    <property type="entry name" value="Oxidored_q4"/>
    <property type="match status" value="1"/>
</dbReference>
<feature type="transmembrane region" description="Helical" evidence="8">
    <location>
        <begin position="64"/>
        <end position="85"/>
    </location>
</feature>
<dbReference type="GO" id="GO:0008137">
    <property type="term" value="F:NADH dehydrogenase (ubiquinone) activity"/>
    <property type="evidence" value="ECO:0007669"/>
    <property type="project" value="InterPro"/>
</dbReference>
<dbReference type="OrthoDB" id="9791970at2"/>
<organism evidence="9 10">
    <name type="scientific">Bdellovibrio bacteriovorus</name>
    <dbReference type="NCBI Taxonomy" id="959"/>
    <lineage>
        <taxon>Bacteria</taxon>
        <taxon>Pseudomonadati</taxon>
        <taxon>Bdellovibrionota</taxon>
        <taxon>Bdellovibrionia</taxon>
        <taxon>Bdellovibrionales</taxon>
        <taxon>Pseudobdellovibrionaceae</taxon>
        <taxon>Bdellovibrio</taxon>
    </lineage>
</organism>
<keyword evidence="5 8" id="KW-1133">Transmembrane helix</keyword>
<keyword evidence="7" id="KW-0520">NAD</keyword>
<comment type="subcellular location">
    <subcellularLocation>
        <location evidence="7">Cell membrane</location>
        <topology evidence="7">Multi-pass membrane protein</topology>
    </subcellularLocation>
    <subcellularLocation>
        <location evidence="1">Membrane</location>
    </subcellularLocation>
</comment>
<name>A0A1Z3N3Q1_BDEBC</name>
<protein>
    <recommendedName>
        <fullName evidence="7">NADH-quinone oxidoreductase subunit</fullName>
        <ecNumber evidence="7">7.1.1.-</ecNumber>
    </recommendedName>
</protein>
<evidence type="ECO:0000256" key="6">
    <source>
        <dbReference type="ARBA" id="ARBA00023136"/>
    </source>
</evidence>